<evidence type="ECO:0000259" key="2">
    <source>
        <dbReference type="Pfam" id="PF00561"/>
    </source>
</evidence>
<dbReference type="Gene3D" id="3.40.50.1820">
    <property type="entry name" value="alpha/beta hydrolase"/>
    <property type="match status" value="1"/>
</dbReference>
<dbReference type="InterPro" id="IPR029058">
    <property type="entry name" value="AB_hydrolase_fold"/>
</dbReference>
<dbReference type="GO" id="GO:0006660">
    <property type="term" value="P:phosphatidylserine catabolic process"/>
    <property type="evidence" value="ECO:0007669"/>
    <property type="project" value="TreeGrafter"/>
</dbReference>
<protein>
    <submittedName>
        <fullName evidence="3">Monoacylglycerol lipase ABHD12-like protein</fullName>
    </submittedName>
</protein>
<reference evidence="3" key="1">
    <citation type="submission" date="2022-08" db="EMBL/GenBank/DDBJ databases">
        <title>Genome sequencing of akame (Lates japonicus).</title>
        <authorList>
            <person name="Hashiguchi Y."/>
            <person name="Takahashi H."/>
        </authorList>
    </citation>
    <scope>NUCLEOTIDE SEQUENCE</scope>
    <source>
        <strain evidence="3">Kochi</strain>
    </source>
</reference>
<sequence length="382" mass="42485">MSAPFEDCQKFLNFDAECCGSLDAGQISEAGEAKNNHSSSVGAQGRSPSNYQRKVELSTVLGMRLHHGFQTLLGTSPAADKTKSLFHPRQKKRPSEGILKLRGDRAQRKEGTSSGWWLKRGLLAAFVIFILLPFSLRTLPELIQHLVYTHRIRVPFFADLGRPADLSLNHTINMYLTSEEGISLGVWHTVPESQWKEAQGKDLVWYQNALNDGSPVFIYLHGNTGTRAATHRVGVAKVLSALGYHVLVPDYRGFGDSTGEPTEAGLTTDALHLYNWVKARSGNSLVVIWGHSLGTGVATNTAVKLVEQGVVFDGVILEGAFNSARQKIPVNPFIWYYWKLPGTGYLFPEPWAENKVVFPTEENLKKKMKNPILFPSIQRRRS</sequence>
<dbReference type="GO" id="GO:0004622">
    <property type="term" value="F:phosphatidylcholine lysophospholipase activity"/>
    <property type="evidence" value="ECO:0007669"/>
    <property type="project" value="TreeGrafter"/>
</dbReference>
<evidence type="ECO:0000256" key="1">
    <source>
        <dbReference type="SAM" id="MobiDB-lite"/>
    </source>
</evidence>
<dbReference type="GO" id="GO:0047372">
    <property type="term" value="F:monoacylglycerol lipase activity"/>
    <property type="evidence" value="ECO:0007669"/>
    <property type="project" value="TreeGrafter"/>
</dbReference>
<organism evidence="3 4">
    <name type="scientific">Lates japonicus</name>
    <name type="common">Japanese lates</name>
    <dbReference type="NCBI Taxonomy" id="270547"/>
    <lineage>
        <taxon>Eukaryota</taxon>
        <taxon>Metazoa</taxon>
        <taxon>Chordata</taxon>
        <taxon>Craniata</taxon>
        <taxon>Vertebrata</taxon>
        <taxon>Euteleostomi</taxon>
        <taxon>Actinopterygii</taxon>
        <taxon>Neopterygii</taxon>
        <taxon>Teleostei</taxon>
        <taxon>Neoteleostei</taxon>
        <taxon>Acanthomorphata</taxon>
        <taxon>Carangaria</taxon>
        <taxon>Carangaria incertae sedis</taxon>
        <taxon>Centropomidae</taxon>
        <taxon>Lates</taxon>
    </lineage>
</organism>
<dbReference type="AlphaFoldDB" id="A0AAD3MF14"/>
<proteinExistence type="predicted"/>
<dbReference type="PANTHER" id="PTHR12277:SF69">
    <property type="entry name" value="PROTEIN ABHD12B"/>
    <property type="match status" value="1"/>
</dbReference>
<dbReference type="InterPro" id="IPR000073">
    <property type="entry name" value="AB_hydrolase_1"/>
</dbReference>
<dbReference type="EMBL" id="BRZM01003833">
    <property type="protein sequence ID" value="GLD52704.1"/>
    <property type="molecule type" value="Genomic_DNA"/>
</dbReference>
<accession>A0AAD3MF14</accession>
<comment type="caution">
    <text evidence="3">The sequence shown here is derived from an EMBL/GenBank/DDBJ whole genome shotgun (WGS) entry which is preliminary data.</text>
</comment>
<feature type="region of interest" description="Disordered" evidence="1">
    <location>
        <begin position="30"/>
        <end position="52"/>
    </location>
</feature>
<evidence type="ECO:0000313" key="4">
    <source>
        <dbReference type="Proteomes" id="UP001279410"/>
    </source>
</evidence>
<feature type="compositionally biased region" description="Polar residues" evidence="1">
    <location>
        <begin position="36"/>
        <end position="52"/>
    </location>
</feature>
<dbReference type="Pfam" id="PF00561">
    <property type="entry name" value="Abhydrolase_1"/>
    <property type="match status" value="1"/>
</dbReference>
<dbReference type="SUPFAM" id="SSF53474">
    <property type="entry name" value="alpha/beta-Hydrolases"/>
    <property type="match status" value="1"/>
</dbReference>
<gene>
    <name evidence="3" type="ORF">AKAME5_002826200</name>
</gene>
<dbReference type="Proteomes" id="UP001279410">
    <property type="component" value="Unassembled WGS sequence"/>
</dbReference>
<dbReference type="PANTHER" id="PTHR12277">
    <property type="entry name" value="ALPHA/BETA HYDROLASE DOMAIN-CONTAINING PROTEIN"/>
    <property type="match status" value="1"/>
</dbReference>
<feature type="compositionally biased region" description="Basic and acidic residues" evidence="1">
    <location>
        <begin position="93"/>
        <end position="106"/>
    </location>
</feature>
<evidence type="ECO:0000313" key="3">
    <source>
        <dbReference type="EMBL" id="GLD52704.1"/>
    </source>
</evidence>
<dbReference type="GO" id="GO:0005789">
    <property type="term" value="C:endoplasmic reticulum membrane"/>
    <property type="evidence" value="ECO:0007669"/>
    <property type="project" value="TreeGrafter"/>
</dbReference>
<dbReference type="GO" id="GO:0052651">
    <property type="term" value="P:monoacylglycerol catabolic process"/>
    <property type="evidence" value="ECO:0007669"/>
    <property type="project" value="TreeGrafter"/>
</dbReference>
<feature type="region of interest" description="Disordered" evidence="1">
    <location>
        <begin position="83"/>
        <end position="106"/>
    </location>
</feature>
<feature type="domain" description="AB hydrolase-1" evidence="2">
    <location>
        <begin position="215"/>
        <end position="307"/>
    </location>
</feature>
<name>A0AAD3MF14_LATJO</name>
<keyword evidence="4" id="KW-1185">Reference proteome</keyword>